<dbReference type="Proteomes" id="UP001201163">
    <property type="component" value="Unassembled WGS sequence"/>
</dbReference>
<dbReference type="InterPro" id="IPR002110">
    <property type="entry name" value="Ankyrin_rpt"/>
</dbReference>
<dbReference type="Pfam" id="PF00023">
    <property type="entry name" value="Ank"/>
    <property type="match status" value="1"/>
</dbReference>
<feature type="repeat" description="ANK" evidence="4">
    <location>
        <begin position="252"/>
        <end position="284"/>
    </location>
</feature>
<dbReference type="InterPro" id="IPR036770">
    <property type="entry name" value="Ankyrin_rpt-contain_sf"/>
</dbReference>
<keyword evidence="2" id="KW-0677">Repeat</keyword>
<sequence length="321" mass="35628">MLLDYAAKSYTKNDRGETPSQLGLENRLMDMIAREGGDAAQLHLPSYYGQPKIMWVLLDHGADANVENIRGETPLHIVSRGQYDSQDDGVEIVRLLLQHDADVDAQTQSRTAPLHLASYYGRLRIARVLLYNGANPNTKNELGQTPMHQVLLGNRSCRDSIDIVQLLLERGVDVNAQDLHNDTPLHLASKFGELEIARVLLTHGASPSAANLQGRTPLHVLSVLPTRFGNEVRVAQLLLLERGADINARDADHETPLHSAARNNRPDLARHLLMCGADTDAKNSHRETPFQLASRQGDDGMRRLLADFVIGGLDWRNGNWM</sequence>
<feature type="repeat" description="ANK" evidence="4">
    <location>
        <begin position="37"/>
        <end position="69"/>
    </location>
</feature>
<keyword evidence="3 4" id="KW-0040">ANK repeat</keyword>
<comment type="caution">
    <text evidence="5">The sequence shown here is derived from an EMBL/GenBank/DDBJ whole genome shotgun (WGS) entry which is preliminary data.</text>
</comment>
<feature type="repeat" description="ANK" evidence="4">
    <location>
        <begin position="70"/>
        <end position="108"/>
    </location>
</feature>
<dbReference type="AlphaFoldDB" id="A0AAD4Q9I7"/>
<evidence type="ECO:0000313" key="6">
    <source>
        <dbReference type="Proteomes" id="UP001201163"/>
    </source>
</evidence>
<evidence type="ECO:0000313" key="5">
    <source>
        <dbReference type="EMBL" id="KAH8983027.1"/>
    </source>
</evidence>
<dbReference type="PROSITE" id="PS50088">
    <property type="entry name" value="ANK_REPEAT"/>
    <property type="match status" value="7"/>
</dbReference>
<organism evidence="5 6">
    <name type="scientific">Lactarius akahatsu</name>
    <dbReference type="NCBI Taxonomy" id="416441"/>
    <lineage>
        <taxon>Eukaryota</taxon>
        <taxon>Fungi</taxon>
        <taxon>Dikarya</taxon>
        <taxon>Basidiomycota</taxon>
        <taxon>Agaricomycotina</taxon>
        <taxon>Agaricomycetes</taxon>
        <taxon>Russulales</taxon>
        <taxon>Russulaceae</taxon>
        <taxon>Lactarius</taxon>
    </lineage>
</organism>
<evidence type="ECO:0000256" key="4">
    <source>
        <dbReference type="PROSITE-ProRule" id="PRU00023"/>
    </source>
</evidence>
<dbReference type="PANTHER" id="PTHR24136">
    <property type="entry name" value="SOWAH (DROSOPHILA) HOMOLOG"/>
    <property type="match status" value="1"/>
</dbReference>
<dbReference type="SUPFAM" id="SSF48403">
    <property type="entry name" value="Ankyrin repeat"/>
    <property type="match status" value="1"/>
</dbReference>
<dbReference type="Gene3D" id="1.25.40.20">
    <property type="entry name" value="Ankyrin repeat-containing domain"/>
    <property type="match status" value="3"/>
</dbReference>
<dbReference type="PROSITE" id="PS50297">
    <property type="entry name" value="ANK_REP_REGION"/>
    <property type="match status" value="5"/>
</dbReference>
<protein>
    <submittedName>
        <fullName evidence="5">Ankyrin repeat-containing domain protein</fullName>
    </submittedName>
</protein>
<dbReference type="InterPro" id="IPR051573">
    <property type="entry name" value="Ankyrin-SOCS_box_domain"/>
</dbReference>
<proteinExistence type="inferred from homology"/>
<name>A0AAD4Q9I7_9AGAM</name>
<feature type="repeat" description="ANK" evidence="4">
    <location>
        <begin position="213"/>
        <end position="251"/>
    </location>
</feature>
<dbReference type="EMBL" id="JAKELL010000093">
    <property type="protein sequence ID" value="KAH8983027.1"/>
    <property type="molecule type" value="Genomic_DNA"/>
</dbReference>
<dbReference type="SMART" id="SM00248">
    <property type="entry name" value="ANK"/>
    <property type="match status" value="8"/>
</dbReference>
<evidence type="ECO:0000256" key="1">
    <source>
        <dbReference type="ARBA" id="ARBA00005949"/>
    </source>
</evidence>
<gene>
    <name evidence="5" type="ORF">EDB92DRAFT_2093059</name>
</gene>
<dbReference type="Pfam" id="PF12796">
    <property type="entry name" value="Ank_2"/>
    <property type="match status" value="2"/>
</dbReference>
<accession>A0AAD4Q9I7</accession>
<feature type="repeat" description="ANK" evidence="4">
    <location>
        <begin position="109"/>
        <end position="141"/>
    </location>
</feature>
<dbReference type="PRINTS" id="PR01415">
    <property type="entry name" value="ANKYRIN"/>
</dbReference>
<dbReference type="GO" id="GO:0045732">
    <property type="term" value="P:positive regulation of protein catabolic process"/>
    <property type="evidence" value="ECO:0007669"/>
    <property type="project" value="TreeGrafter"/>
</dbReference>
<feature type="repeat" description="ANK" evidence="4">
    <location>
        <begin position="142"/>
        <end position="179"/>
    </location>
</feature>
<keyword evidence="6" id="KW-1185">Reference proteome</keyword>
<comment type="similarity">
    <text evidence="1">Belongs to the ankyrin SOCS box (ASB) family.</text>
</comment>
<dbReference type="PANTHER" id="PTHR24136:SF15">
    <property type="entry name" value="ANK_REP_REGION DOMAIN-CONTAINING PROTEIN"/>
    <property type="match status" value="1"/>
</dbReference>
<reference evidence="5" key="1">
    <citation type="submission" date="2022-01" db="EMBL/GenBank/DDBJ databases">
        <title>Comparative genomics reveals a dynamic genome evolution in the ectomycorrhizal milk-cap (Lactarius) mushrooms.</title>
        <authorList>
            <consortium name="DOE Joint Genome Institute"/>
            <person name="Lebreton A."/>
            <person name="Tang N."/>
            <person name="Kuo A."/>
            <person name="LaButti K."/>
            <person name="Drula E."/>
            <person name="Barry K."/>
            <person name="Clum A."/>
            <person name="Lipzen A."/>
            <person name="Mousain D."/>
            <person name="Ng V."/>
            <person name="Wang R."/>
            <person name="Wang X."/>
            <person name="Dai Y."/>
            <person name="Henrissat B."/>
            <person name="Grigoriev I.V."/>
            <person name="Guerin-Laguette A."/>
            <person name="Yu F."/>
            <person name="Martin F.M."/>
        </authorList>
    </citation>
    <scope>NUCLEOTIDE SEQUENCE</scope>
    <source>
        <strain evidence="5">QP</strain>
    </source>
</reference>
<feature type="repeat" description="ANK" evidence="4">
    <location>
        <begin position="180"/>
        <end position="212"/>
    </location>
</feature>
<evidence type="ECO:0000256" key="3">
    <source>
        <dbReference type="ARBA" id="ARBA00023043"/>
    </source>
</evidence>
<evidence type="ECO:0000256" key="2">
    <source>
        <dbReference type="ARBA" id="ARBA00022737"/>
    </source>
</evidence>
<dbReference type="GO" id="GO:0016567">
    <property type="term" value="P:protein ubiquitination"/>
    <property type="evidence" value="ECO:0007669"/>
    <property type="project" value="TreeGrafter"/>
</dbReference>